<evidence type="ECO:0000313" key="1">
    <source>
        <dbReference type="EMBL" id="TKK88602.1"/>
    </source>
</evidence>
<reference evidence="1 2" key="1">
    <citation type="submission" date="2019-04" db="EMBL/GenBank/DDBJ databases">
        <title>Herbidospora sp. NEAU-GS14.nov., a novel actinomycete isolated from soil.</title>
        <authorList>
            <person name="Han L."/>
        </authorList>
    </citation>
    <scope>NUCLEOTIDE SEQUENCE [LARGE SCALE GENOMIC DNA]</scope>
    <source>
        <strain evidence="1 2">NEAU-GS14</strain>
    </source>
</reference>
<evidence type="ECO:0000313" key="2">
    <source>
        <dbReference type="Proteomes" id="UP000308705"/>
    </source>
</evidence>
<accession>A0A4U3MJ66</accession>
<dbReference type="Proteomes" id="UP000308705">
    <property type="component" value="Unassembled WGS sequence"/>
</dbReference>
<dbReference type="RefSeq" id="WP_137247333.1">
    <property type="nucleotide sequence ID" value="NZ_SZQA01000010.1"/>
</dbReference>
<comment type="caution">
    <text evidence="1">The sequence shown here is derived from an EMBL/GenBank/DDBJ whole genome shotgun (WGS) entry which is preliminary data.</text>
</comment>
<protein>
    <submittedName>
        <fullName evidence="1">Acyl dehydratase</fullName>
    </submittedName>
</protein>
<organism evidence="1 2">
    <name type="scientific">Herbidospora galbida</name>
    <dbReference type="NCBI Taxonomy" id="2575442"/>
    <lineage>
        <taxon>Bacteria</taxon>
        <taxon>Bacillati</taxon>
        <taxon>Actinomycetota</taxon>
        <taxon>Actinomycetes</taxon>
        <taxon>Streptosporangiales</taxon>
        <taxon>Streptosporangiaceae</taxon>
        <taxon>Herbidospora</taxon>
    </lineage>
</organism>
<dbReference type="AlphaFoldDB" id="A0A4U3MJ66"/>
<dbReference type="OrthoDB" id="4736831at2"/>
<dbReference type="SUPFAM" id="SSF54637">
    <property type="entry name" value="Thioesterase/thiol ester dehydrase-isomerase"/>
    <property type="match status" value="1"/>
</dbReference>
<dbReference type="InterPro" id="IPR029069">
    <property type="entry name" value="HotDog_dom_sf"/>
</dbReference>
<proteinExistence type="predicted"/>
<dbReference type="Gene3D" id="3.10.129.10">
    <property type="entry name" value="Hotdog Thioesterase"/>
    <property type="match status" value="1"/>
</dbReference>
<name>A0A4U3MJ66_9ACTN</name>
<gene>
    <name evidence="1" type="ORF">FDA94_13080</name>
</gene>
<sequence length="111" mass="11694">MRTPEVPTGTQLPRLILSAALTARQGSAVAADVQLTMLTTMDLVESYVTDWAGPDAFIRGMNVKLGRPAHAGDTITFTGVVVGVTTEIVTVEVCARLAEGVHATGTVRVSW</sequence>
<dbReference type="EMBL" id="SZQA01000010">
    <property type="protein sequence ID" value="TKK88602.1"/>
    <property type="molecule type" value="Genomic_DNA"/>
</dbReference>
<keyword evidence="2" id="KW-1185">Reference proteome</keyword>